<dbReference type="CDD" id="cd06185">
    <property type="entry name" value="PDR_like"/>
    <property type="match status" value="1"/>
</dbReference>
<feature type="region of interest" description="Disordered" evidence="7">
    <location>
        <begin position="1"/>
        <end position="23"/>
    </location>
</feature>
<dbReference type="PANTHER" id="PTHR47354">
    <property type="entry name" value="NADH OXIDOREDUCTASE HCR"/>
    <property type="match status" value="1"/>
</dbReference>
<keyword evidence="1" id="KW-0285">Flavoprotein</keyword>
<dbReference type="Pfam" id="PF00175">
    <property type="entry name" value="NAD_binding_1"/>
    <property type="match status" value="1"/>
</dbReference>
<evidence type="ECO:0000256" key="7">
    <source>
        <dbReference type="SAM" id="MobiDB-lite"/>
    </source>
</evidence>
<keyword evidence="3" id="KW-0479">Metal-binding</keyword>
<feature type="compositionally biased region" description="Low complexity" evidence="7">
    <location>
        <begin position="14"/>
        <end position="23"/>
    </location>
</feature>
<dbReference type="InterPro" id="IPR017927">
    <property type="entry name" value="FAD-bd_FR_type"/>
</dbReference>
<dbReference type="Gene3D" id="3.10.20.30">
    <property type="match status" value="1"/>
</dbReference>
<keyword evidence="5" id="KW-0408">Iron</keyword>
<evidence type="ECO:0000256" key="4">
    <source>
        <dbReference type="ARBA" id="ARBA00023002"/>
    </source>
</evidence>
<dbReference type="InterPro" id="IPR050415">
    <property type="entry name" value="MRET"/>
</dbReference>
<evidence type="ECO:0000256" key="6">
    <source>
        <dbReference type="ARBA" id="ARBA00023014"/>
    </source>
</evidence>
<dbReference type="Gene3D" id="2.40.30.10">
    <property type="entry name" value="Translation factors"/>
    <property type="match status" value="1"/>
</dbReference>
<evidence type="ECO:0000313" key="11">
    <source>
        <dbReference type="Proteomes" id="UP001549320"/>
    </source>
</evidence>
<evidence type="ECO:0000256" key="1">
    <source>
        <dbReference type="ARBA" id="ARBA00022630"/>
    </source>
</evidence>
<dbReference type="EC" id="1.1.1.404" evidence="10"/>
<reference evidence="10 11" key="1">
    <citation type="submission" date="2024-06" db="EMBL/GenBank/DDBJ databases">
        <title>Sorghum-associated microbial communities from plants grown in Nebraska, USA.</title>
        <authorList>
            <person name="Schachtman D."/>
        </authorList>
    </citation>
    <scope>NUCLEOTIDE SEQUENCE [LARGE SCALE GENOMIC DNA]</scope>
    <source>
        <strain evidence="10 11">2709</strain>
    </source>
</reference>
<dbReference type="PROSITE" id="PS00197">
    <property type="entry name" value="2FE2S_FER_1"/>
    <property type="match status" value="1"/>
</dbReference>
<dbReference type="SUPFAM" id="SSF54292">
    <property type="entry name" value="2Fe-2S ferredoxin-like"/>
    <property type="match status" value="1"/>
</dbReference>
<dbReference type="RefSeq" id="WP_354447876.1">
    <property type="nucleotide sequence ID" value="NZ_JBEPSH010000010.1"/>
</dbReference>
<comment type="caution">
    <text evidence="10">The sequence shown here is derived from an EMBL/GenBank/DDBJ whole genome shotgun (WGS) entry which is preliminary data.</text>
</comment>
<dbReference type="InterPro" id="IPR012675">
    <property type="entry name" value="Beta-grasp_dom_sf"/>
</dbReference>
<accession>A0ABV2QF11</accession>
<organism evidence="10 11">
    <name type="scientific">Ottowia thiooxydans</name>
    <dbReference type="NCBI Taxonomy" id="219182"/>
    <lineage>
        <taxon>Bacteria</taxon>
        <taxon>Pseudomonadati</taxon>
        <taxon>Pseudomonadota</taxon>
        <taxon>Betaproteobacteria</taxon>
        <taxon>Burkholderiales</taxon>
        <taxon>Comamonadaceae</taxon>
        <taxon>Ottowia</taxon>
    </lineage>
</organism>
<protein>
    <submittedName>
        <fullName evidence="10">Ferredoxin-NADP reductase</fullName>
        <ecNumber evidence="10">1.1.1.404</ecNumber>
    </submittedName>
</protein>
<keyword evidence="4 10" id="KW-0560">Oxidoreductase</keyword>
<gene>
    <name evidence="10" type="ORF">ABIE13_004763</name>
</gene>
<sequence length="356" mass="37929">MTLHLVAQAHTTESPSSADPLSPPAAASLGGVAHSGRLTALVKAVSTVCSGVVSIELCPAAAGETFPAFEAGAHIDLHLQSGMVRSYSLHNAPGEHNRYAIGVLNDNASRGGSRWIHEHLRAGDHIPISSPRNLFALNEQQPAHSVFVAGGIGVTPILSMLRRLVQLGRGAHVILCARSRSSAPFLDELVHLTSRGISLHTHFDDEAGGAPCLRSLLAAHQPRDHFYCCGPSPMLTNFESTCAELGFANVHVERFKADQPVSPKTALTGHCTVELRKSGMTMEIPKNKPALQAFLDAGVDIEFSCEEGVCGACETRILEGEAEHRDSVLSGAQKAAQKSMMVCVSRCRSDRMVLDL</sequence>
<dbReference type="PROSITE" id="PS51085">
    <property type="entry name" value="2FE2S_FER_2"/>
    <property type="match status" value="1"/>
</dbReference>
<dbReference type="PRINTS" id="PR00409">
    <property type="entry name" value="PHDIOXRDTASE"/>
</dbReference>
<dbReference type="InterPro" id="IPR001041">
    <property type="entry name" value="2Fe-2S_ferredoxin-type"/>
</dbReference>
<feature type="domain" description="FAD-binding FR-type" evidence="9">
    <location>
        <begin position="35"/>
        <end position="138"/>
    </location>
</feature>
<evidence type="ECO:0000256" key="3">
    <source>
        <dbReference type="ARBA" id="ARBA00022723"/>
    </source>
</evidence>
<dbReference type="SUPFAM" id="SSF63380">
    <property type="entry name" value="Riboflavin synthase domain-like"/>
    <property type="match status" value="1"/>
</dbReference>
<dbReference type="Proteomes" id="UP001549320">
    <property type="component" value="Unassembled WGS sequence"/>
</dbReference>
<dbReference type="InterPro" id="IPR001433">
    <property type="entry name" value="OxRdtase_FAD/NAD-bd"/>
</dbReference>
<keyword evidence="2" id="KW-0001">2Fe-2S</keyword>
<dbReference type="SUPFAM" id="SSF52343">
    <property type="entry name" value="Ferredoxin reductase-like, C-terminal NADP-linked domain"/>
    <property type="match status" value="1"/>
</dbReference>
<dbReference type="InterPro" id="IPR036010">
    <property type="entry name" value="2Fe-2S_ferredoxin-like_sf"/>
</dbReference>
<evidence type="ECO:0000259" key="9">
    <source>
        <dbReference type="PROSITE" id="PS51384"/>
    </source>
</evidence>
<evidence type="ECO:0000256" key="2">
    <source>
        <dbReference type="ARBA" id="ARBA00022714"/>
    </source>
</evidence>
<dbReference type="InterPro" id="IPR017938">
    <property type="entry name" value="Riboflavin_synthase-like_b-brl"/>
</dbReference>
<dbReference type="InterPro" id="IPR039261">
    <property type="entry name" value="FNR_nucleotide-bd"/>
</dbReference>
<name>A0ABV2QF11_9BURK</name>
<dbReference type="Pfam" id="PF00111">
    <property type="entry name" value="Fer2"/>
    <property type="match status" value="1"/>
</dbReference>
<evidence type="ECO:0000313" key="10">
    <source>
        <dbReference type="EMBL" id="MET4579626.1"/>
    </source>
</evidence>
<proteinExistence type="predicted"/>
<dbReference type="GO" id="GO:0016491">
    <property type="term" value="F:oxidoreductase activity"/>
    <property type="evidence" value="ECO:0007669"/>
    <property type="project" value="UniProtKB-KW"/>
</dbReference>
<dbReference type="InterPro" id="IPR006058">
    <property type="entry name" value="2Fe2S_fd_BS"/>
</dbReference>
<evidence type="ECO:0000256" key="5">
    <source>
        <dbReference type="ARBA" id="ARBA00023004"/>
    </source>
</evidence>
<keyword evidence="11" id="KW-1185">Reference proteome</keyword>
<keyword evidence="6" id="KW-0411">Iron-sulfur</keyword>
<dbReference type="PROSITE" id="PS51384">
    <property type="entry name" value="FAD_FR"/>
    <property type="match status" value="1"/>
</dbReference>
<dbReference type="Gene3D" id="3.40.50.80">
    <property type="entry name" value="Nucleotide-binding domain of ferredoxin-NADP reductase (FNR) module"/>
    <property type="match status" value="1"/>
</dbReference>
<dbReference type="CDD" id="cd00207">
    <property type="entry name" value="fer2"/>
    <property type="match status" value="1"/>
</dbReference>
<evidence type="ECO:0000259" key="8">
    <source>
        <dbReference type="PROSITE" id="PS51085"/>
    </source>
</evidence>
<dbReference type="PANTHER" id="PTHR47354:SF1">
    <property type="entry name" value="CARNITINE MONOOXYGENASE REDUCTASE SUBUNIT"/>
    <property type="match status" value="1"/>
</dbReference>
<feature type="domain" description="2Fe-2S ferredoxin-type" evidence="8">
    <location>
        <begin position="271"/>
        <end position="356"/>
    </location>
</feature>
<dbReference type="EMBL" id="JBEPSH010000010">
    <property type="protein sequence ID" value="MET4579626.1"/>
    <property type="molecule type" value="Genomic_DNA"/>
</dbReference>